<dbReference type="STRING" id="2018661.A0A2A2KEK8"/>
<accession>A0A2A2KEK8</accession>
<keyword evidence="1" id="KW-0812">Transmembrane</keyword>
<dbReference type="AlphaFoldDB" id="A0A2A2KEK8"/>
<comment type="caution">
    <text evidence="3">The sequence shown here is derived from an EMBL/GenBank/DDBJ whole genome shotgun (WGS) entry which is preliminary data.</text>
</comment>
<evidence type="ECO:0000259" key="2">
    <source>
        <dbReference type="Pfam" id="PF03407"/>
    </source>
</evidence>
<dbReference type="Pfam" id="PF03407">
    <property type="entry name" value="Nucleotid_trans"/>
    <property type="match status" value="1"/>
</dbReference>
<reference evidence="3 4" key="1">
    <citation type="journal article" date="2017" name="Curr. Biol.">
        <title>Genome architecture and evolution of a unichromosomal asexual nematode.</title>
        <authorList>
            <person name="Fradin H."/>
            <person name="Zegar C."/>
            <person name="Gutwein M."/>
            <person name="Lucas J."/>
            <person name="Kovtun M."/>
            <person name="Corcoran D."/>
            <person name="Baugh L.R."/>
            <person name="Kiontke K."/>
            <person name="Gunsalus K."/>
            <person name="Fitch D.H."/>
            <person name="Piano F."/>
        </authorList>
    </citation>
    <scope>NUCLEOTIDE SEQUENCE [LARGE SCALE GENOMIC DNA]</scope>
    <source>
        <strain evidence="3">PF1309</strain>
    </source>
</reference>
<gene>
    <name evidence="3" type="ORF">WR25_00098</name>
</gene>
<keyword evidence="4" id="KW-1185">Reference proteome</keyword>
<keyword evidence="1" id="KW-1133">Transmembrane helix</keyword>
<sequence length="425" mass="49551">MTSTIRLRHIAASTSTSSELRKDDVTVNSSESETTTLKVDVITVVSLFYHYCIRPLYSSYISYCLFYLFWFVAGVLVLRKTESAITAVRYVKRHGDSVSVRLLEDSVEFEDLIRVLDKFDKPPAFFLLNQYALNMTYNFLCNTASLNGVHERLVFVTLDTVARDELRKHWPSIKQLHWPTPSLYKPFSFAEGPYQTIYLLRANLAVALIRKGKSFWMMQQDTFWRKNLFDLDLESNMAYDALFDQIGVDEKSKRAEWVNGANFFIRANNDTLLFFERMADKLGHWYTPDMGIMIHQCHTWKKPVCAYIPHKIGHSWEWMFTSQKDPPYIMQLDCETDGGSKLAQLGKYGFHFIEKDGTCNHTKVEMARERMNSGKVEVQRTFSSWGRMQFKAYWYIVDCILSTPIIGPYFKPYLPLVGYILMITM</sequence>
<dbReference type="InterPro" id="IPR005069">
    <property type="entry name" value="Nucl-diP-sugar_transferase"/>
</dbReference>
<dbReference type="PANTHER" id="PTHR31967">
    <property type="entry name" value="GROUNDHOG (HEDGEHOG-LIKE FAMILY)-RELATED"/>
    <property type="match status" value="1"/>
</dbReference>
<protein>
    <recommendedName>
        <fullName evidence="2">Nucleotide-diphospho-sugar transferase domain-containing protein</fullName>
    </recommendedName>
</protein>
<feature type="transmembrane region" description="Helical" evidence="1">
    <location>
        <begin position="60"/>
        <end position="78"/>
    </location>
</feature>
<feature type="domain" description="Nucleotide-diphospho-sugar transferase" evidence="2">
    <location>
        <begin position="149"/>
        <end position="345"/>
    </location>
</feature>
<evidence type="ECO:0000313" key="4">
    <source>
        <dbReference type="Proteomes" id="UP000218231"/>
    </source>
</evidence>
<keyword evidence="1" id="KW-0472">Membrane</keyword>
<proteinExistence type="predicted"/>
<dbReference type="Proteomes" id="UP000218231">
    <property type="component" value="Unassembled WGS sequence"/>
</dbReference>
<name>A0A2A2KEK8_9BILA</name>
<dbReference type="EMBL" id="LIAE01008837">
    <property type="protein sequence ID" value="PAV72302.1"/>
    <property type="molecule type" value="Genomic_DNA"/>
</dbReference>
<dbReference type="OrthoDB" id="5836963at2759"/>
<dbReference type="PANTHER" id="PTHR31967:SF10">
    <property type="entry name" value="NUCLEOTIDE-DIPHOSPHO-SUGAR TRANSFERASE DOMAIN-CONTAINING PROTEIN"/>
    <property type="match status" value="1"/>
</dbReference>
<evidence type="ECO:0000256" key="1">
    <source>
        <dbReference type="SAM" id="Phobius"/>
    </source>
</evidence>
<evidence type="ECO:0000313" key="3">
    <source>
        <dbReference type="EMBL" id="PAV72302.1"/>
    </source>
</evidence>
<organism evidence="3 4">
    <name type="scientific">Diploscapter pachys</name>
    <dbReference type="NCBI Taxonomy" id="2018661"/>
    <lineage>
        <taxon>Eukaryota</taxon>
        <taxon>Metazoa</taxon>
        <taxon>Ecdysozoa</taxon>
        <taxon>Nematoda</taxon>
        <taxon>Chromadorea</taxon>
        <taxon>Rhabditida</taxon>
        <taxon>Rhabditina</taxon>
        <taxon>Rhabditomorpha</taxon>
        <taxon>Rhabditoidea</taxon>
        <taxon>Rhabditidae</taxon>
        <taxon>Diploscapter</taxon>
    </lineage>
</organism>